<dbReference type="EMBL" id="FWXF01000021">
    <property type="protein sequence ID" value="SMC27371.1"/>
    <property type="molecule type" value="Genomic_DNA"/>
</dbReference>
<sequence>MGRIKEKLEAMAAAIAFAEADEREEALRLLEESERTEKRVETRKDQRQRPRPRVYRT</sequence>
<evidence type="ECO:0000313" key="2">
    <source>
        <dbReference type="EMBL" id="SMC27371.1"/>
    </source>
</evidence>
<dbReference type="AlphaFoldDB" id="A0A1W1XV07"/>
<feature type="compositionally biased region" description="Basic and acidic residues" evidence="1">
    <location>
        <begin position="29"/>
        <end position="48"/>
    </location>
</feature>
<dbReference type="RefSeq" id="WP_170920635.1">
    <property type="nucleotide sequence ID" value="NZ_FWXF01000021.1"/>
</dbReference>
<organism evidence="2 3">
    <name type="scientific">Desulfacinum hydrothermale DSM 13146</name>
    <dbReference type="NCBI Taxonomy" id="1121390"/>
    <lineage>
        <taxon>Bacteria</taxon>
        <taxon>Pseudomonadati</taxon>
        <taxon>Thermodesulfobacteriota</taxon>
        <taxon>Syntrophobacteria</taxon>
        <taxon>Syntrophobacterales</taxon>
        <taxon>Syntrophobacteraceae</taxon>
        <taxon>Desulfacinum</taxon>
    </lineage>
</organism>
<protein>
    <submittedName>
        <fullName evidence="2">Uncharacterized protein</fullName>
    </submittedName>
</protein>
<evidence type="ECO:0000313" key="3">
    <source>
        <dbReference type="Proteomes" id="UP000192783"/>
    </source>
</evidence>
<feature type="region of interest" description="Disordered" evidence="1">
    <location>
        <begin position="29"/>
        <end position="57"/>
    </location>
</feature>
<accession>A0A1W1XV07</accession>
<gene>
    <name evidence="2" type="ORF">SAMN02746041_02936</name>
</gene>
<name>A0A1W1XV07_9BACT</name>
<dbReference type="Proteomes" id="UP000192783">
    <property type="component" value="Unassembled WGS sequence"/>
</dbReference>
<proteinExistence type="predicted"/>
<keyword evidence="3" id="KW-1185">Reference proteome</keyword>
<reference evidence="2 3" key="1">
    <citation type="submission" date="2017-04" db="EMBL/GenBank/DDBJ databases">
        <authorList>
            <person name="Afonso C.L."/>
            <person name="Miller P.J."/>
            <person name="Scott M.A."/>
            <person name="Spackman E."/>
            <person name="Goraichik I."/>
            <person name="Dimitrov K.M."/>
            <person name="Suarez D.L."/>
            <person name="Swayne D.E."/>
        </authorList>
    </citation>
    <scope>NUCLEOTIDE SEQUENCE [LARGE SCALE GENOMIC DNA]</scope>
    <source>
        <strain evidence="2 3">DSM 13146</strain>
    </source>
</reference>
<evidence type="ECO:0000256" key="1">
    <source>
        <dbReference type="SAM" id="MobiDB-lite"/>
    </source>
</evidence>